<dbReference type="Proteomes" id="UP000053424">
    <property type="component" value="Unassembled WGS sequence"/>
</dbReference>
<protein>
    <submittedName>
        <fullName evidence="1">Uncharacterized protein</fullName>
    </submittedName>
</protein>
<organism evidence="1 2">
    <name type="scientific">Hebeloma cylindrosporum</name>
    <dbReference type="NCBI Taxonomy" id="76867"/>
    <lineage>
        <taxon>Eukaryota</taxon>
        <taxon>Fungi</taxon>
        <taxon>Dikarya</taxon>
        <taxon>Basidiomycota</taxon>
        <taxon>Agaricomycotina</taxon>
        <taxon>Agaricomycetes</taxon>
        <taxon>Agaricomycetidae</taxon>
        <taxon>Agaricales</taxon>
        <taxon>Agaricineae</taxon>
        <taxon>Hymenogastraceae</taxon>
        <taxon>Hebeloma</taxon>
    </lineage>
</organism>
<keyword evidence="2" id="KW-1185">Reference proteome</keyword>
<name>A0A0C2Y079_HEBCY</name>
<reference evidence="2" key="2">
    <citation type="submission" date="2015-01" db="EMBL/GenBank/DDBJ databases">
        <title>Evolutionary Origins and Diversification of the Mycorrhizal Mutualists.</title>
        <authorList>
            <consortium name="DOE Joint Genome Institute"/>
            <consortium name="Mycorrhizal Genomics Consortium"/>
            <person name="Kohler A."/>
            <person name="Kuo A."/>
            <person name="Nagy L.G."/>
            <person name="Floudas D."/>
            <person name="Copeland A."/>
            <person name="Barry K.W."/>
            <person name="Cichocki N."/>
            <person name="Veneault-Fourrey C."/>
            <person name="LaButti K."/>
            <person name="Lindquist E.A."/>
            <person name="Lipzen A."/>
            <person name="Lundell T."/>
            <person name="Morin E."/>
            <person name="Murat C."/>
            <person name="Riley R."/>
            <person name="Ohm R."/>
            <person name="Sun H."/>
            <person name="Tunlid A."/>
            <person name="Henrissat B."/>
            <person name="Grigoriev I.V."/>
            <person name="Hibbett D.S."/>
            <person name="Martin F."/>
        </authorList>
    </citation>
    <scope>NUCLEOTIDE SEQUENCE [LARGE SCALE GENOMIC DNA]</scope>
    <source>
        <strain evidence="2">h7</strain>
    </source>
</reference>
<dbReference type="HOGENOM" id="CLU_1510804_0_0_1"/>
<gene>
    <name evidence="1" type="ORF">M413DRAFT_444068</name>
</gene>
<evidence type="ECO:0000313" key="1">
    <source>
        <dbReference type="EMBL" id="KIM43258.1"/>
    </source>
</evidence>
<proteinExistence type="predicted"/>
<reference evidence="1 2" key="1">
    <citation type="submission" date="2014-04" db="EMBL/GenBank/DDBJ databases">
        <authorList>
            <consortium name="DOE Joint Genome Institute"/>
            <person name="Kuo A."/>
            <person name="Gay G."/>
            <person name="Dore J."/>
            <person name="Kohler A."/>
            <person name="Nagy L.G."/>
            <person name="Floudas D."/>
            <person name="Copeland A."/>
            <person name="Barry K.W."/>
            <person name="Cichocki N."/>
            <person name="Veneault-Fourrey C."/>
            <person name="LaButti K."/>
            <person name="Lindquist E.A."/>
            <person name="Lipzen A."/>
            <person name="Lundell T."/>
            <person name="Morin E."/>
            <person name="Murat C."/>
            <person name="Sun H."/>
            <person name="Tunlid A."/>
            <person name="Henrissat B."/>
            <person name="Grigoriev I.V."/>
            <person name="Hibbett D.S."/>
            <person name="Martin F."/>
            <person name="Nordberg H.P."/>
            <person name="Cantor M.N."/>
            <person name="Hua S.X."/>
        </authorList>
    </citation>
    <scope>NUCLEOTIDE SEQUENCE [LARGE SCALE GENOMIC DNA]</scope>
    <source>
        <strain evidence="2">h7</strain>
    </source>
</reference>
<dbReference type="EMBL" id="KN831776">
    <property type="protein sequence ID" value="KIM43258.1"/>
    <property type="molecule type" value="Genomic_DNA"/>
</dbReference>
<accession>A0A0C2Y079</accession>
<evidence type="ECO:0000313" key="2">
    <source>
        <dbReference type="Proteomes" id="UP000053424"/>
    </source>
</evidence>
<sequence length="178" mass="19756">MLPSNGGPSDNLDTDFSALWVSENNGSNFDDDGTDEYLTDFSARLSPEPLWHADDLLVERHYEMPANSEDGCFAIDNSPPLSIRRGWSPDTFASQEKSDYSCMGTTPSPDDPKFSEVQAALIAPSVLLTVFQIFLDLLNPDIFVNSPTSSCKIPEQSGDKHLNDMIVKTYNITWKLND</sequence>
<dbReference type="AlphaFoldDB" id="A0A0C2Y079"/>